<dbReference type="PANTHER" id="PTHR15082">
    <property type="entry name" value="NADH-UBIQUINONE OXIDOREDUCTASE B12 SUBUNIT"/>
    <property type="match status" value="1"/>
</dbReference>
<keyword evidence="5" id="KW-0813">Transport</keyword>
<keyword evidence="8" id="KW-0999">Mitochondrion inner membrane</keyword>
<proteinExistence type="inferred from homology"/>
<evidence type="ECO:0000256" key="13">
    <source>
        <dbReference type="ARBA" id="ARBA00030217"/>
    </source>
</evidence>
<dbReference type="PANTHER" id="PTHR15082:SF2">
    <property type="entry name" value="NADH DEHYDROGENASE [UBIQUINONE] 1 BETA SUBCOMPLEX SUBUNIT 3"/>
    <property type="match status" value="1"/>
</dbReference>
<sequence length="103" mass="11904">MAHGHEYGHGHDHGKIELPDYKQWKIEGTPLQQVQERLAKQSRRDPWGSNEAWQYGGHYGKPATLWTALTRGFKWGFGAFLLAVRVEYFLTVPKNEEENASEH</sequence>
<evidence type="ECO:0000256" key="5">
    <source>
        <dbReference type="ARBA" id="ARBA00022448"/>
    </source>
</evidence>
<dbReference type="Ensembl" id="ENSVURT00010026575.1">
    <property type="protein sequence ID" value="ENSVURP00010023350.1"/>
    <property type="gene ID" value="ENSVURG00010017897.1"/>
</dbReference>
<comment type="function">
    <text evidence="1">Accessory subunit of the mitochondrial membrane respiratory chain NADH dehydrogenase (Complex I), that is believed not to be involved in catalysis. Complex I functions in the transfer of electrons from NADH to the respiratory chain. The immediate electron acceptor for the enzyme is believed to be ubiquinone.</text>
</comment>
<dbReference type="Ensembl" id="ENSVURT00010032334.1">
    <property type="protein sequence ID" value="ENSVURP00010028375.1"/>
    <property type="gene ID" value="ENSVURG00010021717.1"/>
</dbReference>
<dbReference type="AlphaFoldDB" id="A0A4X2LNK5"/>
<protein>
    <recommendedName>
        <fullName evidence="4">NADH dehydrogenase [ubiquinone] 1 beta subcomplex subunit 3</fullName>
    </recommendedName>
    <alternativeName>
        <fullName evidence="13">Complex I-B12</fullName>
    </alternativeName>
    <alternativeName>
        <fullName evidence="14">NADH-ubiquinone oxidoreductase B12 subunit</fullName>
    </alternativeName>
</protein>
<name>A0A4X2LNK5_VOMUR</name>
<keyword evidence="9" id="KW-0249">Electron transport</keyword>
<evidence type="ECO:0000256" key="10">
    <source>
        <dbReference type="ARBA" id="ARBA00022989"/>
    </source>
</evidence>
<evidence type="ECO:0000256" key="11">
    <source>
        <dbReference type="ARBA" id="ARBA00023128"/>
    </source>
</evidence>
<dbReference type="STRING" id="29139.ENSVURP00010023350"/>
<keyword evidence="16" id="KW-1185">Reference proteome</keyword>
<evidence type="ECO:0000256" key="6">
    <source>
        <dbReference type="ARBA" id="ARBA00022660"/>
    </source>
</evidence>
<evidence type="ECO:0000256" key="9">
    <source>
        <dbReference type="ARBA" id="ARBA00022982"/>
    </source>
</evidence>
<dbReference type="Pfam" id="PF08122">
    <property type="entry name" value="NDUF_B12"/>
    <property type="match status" value="1"/>
</dbReference>
<evidence type="ECO:0000256" key="7">
    <source>
        <dbReference type="ARBA" id="ARBA00022692"/>
    </source>
</evidence>
<comment type="similarity">
    <text evidence="3">Belongs to the complex I NDUFB3 subunit family.</text>
</comment>
<evidence type="ECO:0000256" key="1">
    <source>
        <dbReference type="ARBA" id="ARBA00003195"/>
    </source>
</evidence>
<evidence type="ECO:0000313" key="16">
    <source>
        <dbReference type="Proteomes" id="UP000314987"/>
    </source>
</evidence>
<evidence type="ECO:0000256" key="4">
    <source>
        <dbReference type="ARBA" id="ARBA00018680"/>
    </source>
</evidence>
<evidence type="ECO:0000256" key="14">
    <source>
        <dbReference type="ARBA" id="ARBA00032688"/>
    </source>
</evidence>
<dbReference type="GeneTree" id="ENSGT00390000010316"/>
<keyword evidence="6" id="KW-0679">Respiratory chain</keyword>
<dbReference type="GO" id="GO:0005743">
    <property type="term" value="C:mitochondrial inner membrane"/>
    <property type="evidence" value="ECO:0007669"/>
    <property type="project" value="UniProtKB-SubCell"/>
</dbReference>
<accession>A0A4X2LNK5</accession>
<dbReference type="OMA" id="WGRNDIT"/>
<dbReference type="InterPro" id="IPR012576">
    <property type="entry name" value="NDUFB3"/>
</dbReference>
<evidence type="ECO:0000256" key="8">
    <source>
        <dbReference type="ARBA" id="ARBA00022792"/>
    </source>
</evidence>
<evidence type="ECO:0000256" key="12">
    <source>
        <dbReference type="ARBA" id="ARBA00023136"/>
    </source>
</evidence>
<evidence type="ECO:0000313" key="15">
    <source>
        <dbReference type="Ensembl" id="ENSVURP00010023350.1"/>
    </source>
</evidence>
<evidence type="ECO:0000256" key="3">
    <source>
        <dbReference type="ARBA" id="ARBA00005667"/>
    </source>
</evidence>
<organism evidence="15 16">
    <name type="scientific">Vombatus ursinus</name>
    <name type="common">Common wombat</name>
    <dbReference type="NCBI Taxonomy" id="29139"/>
    <lineage>
        <taxon>Eukaryota</taxon>
        <taxon>Metazoa</taxon>
        <taxon>Chordata</taxon>
        <taxon>Craniata</taxon>
        <taxon>Vertebrata</taxon>
        <taxon>Euteleostomi</taxon>
        <taxon>Mammalia</taxon>
        <taxon>Metatheria</taxon>
        <taxon>Diprotodontia</taxon>
        <taxon>Vombatidae</taxon>
        <taxon>Vombatus</taxon>
    </lineage>
</organism>
<evidence type="ECO:0000256" key="2">
    <source>
        <dbReference type="ARBA" id="ARBA00004298"/>
    </source>
</evidence>
<reference evidence="16" key="1">
    <citation type="submission" date="2018-12" db="EMBL/GenBank/DDBJ databases">
        <authorList>
            <person name="Yazar S."/>
        </authorList>
    </citation>
    <scope>NUCLEOTIDE SEQUENCE [LARGE SCALE GENOMIC DNA]</scope>
</reference>
<dbReference type="GO" id="GO:0022900">
    <property type="term" value="P:electron transport chain"/>
    <property type="evidence" value="ECO:0007669"/>
    <property type="project" value="InterPro"/>
</dbReference>
<keyword evidence="7" id="KW-0812">Transmembrane</keyword>
<dbReference type="GO" id="GO:0032981">
    <property type="term" value="P:mitochondrial respiratory chain complex I assembly"/>
    <property type="evidence" value="ECO:0007669"/>
    <property type="project" value="TreeGrafter"/>
</dbReference>
<comment type="subcellular location">
    <subcellularLocation>
        <location evidence="2">Mitochondrion inner membrane</location>
        <topology evidence="2">Single-pass membrane protein</topology>
        <orientation evidence="2">Matrix side</orientation>
    </subcellularLocation>
</comment>
<reference evidence="15" key="2">
    <citation type="submission" date="2025-05" db="UniProtKB">
        <authorList>
            <consortium name="Ensembl"/>
        </authorList>
    </citation>
    <scope>IDENTIFICATION</scope>
</reference>
<keyword evidence="12" id="KW-0472">Membrane</keyword>
<dbReference type="Proteomes" id="UP000314987">
    <property type="component" value="Unassembled WGS sequence"/>
</dbReference>
<keyword evidence="11" id="KW-0496">Mitochondrion</keyword>
<keyword evidence="10" id="KW-1133">Transmembrane helix</keyword>